<dbReference type="Pfam" id="PF03972">
    <property type="entry name" value="MmgE_PrpD_N"/>
    <property type="match status" value="1"/>
</dbReference>
<dbReference type="PANTHER" id="PTHR16943:SF8">
    <property type="entry name" value="2-METHYLCITRATE DEHYDRATASE"/>
    <property type="match status" value="1"/>
</dbReference>
<dbReference type="Gene3D" id="3.30.1330.120">
    <property type="entry name" value="2-methylcitrate dehydratase PrpD"/>
    <property type="match status" value="1"/>
</dbReference>
<dbReference type="SUPFAM" id="SSF103378">
    <property type="entry name" value="2-methylcitrate dehydratase PrpD"/>
    <property type="match status" value="1"/>
</dbReference>
<gene>
    <name evidence="4" type="ORF">BJX68DRAFT_249490</name>
</gene>
<dbReference type="InterPro" id="IPR036148">
    <property type="entry name" value="MmgE/PrpD_sf"/>
</dbReference>
<feature type="domain" description="MmgE/PrpD N-terminal" evidence="2">
    <location>
        <begin position="17"/>
        <end position="255"/>
    </location>
</feature>
<dbReference type="InterPro" id="IPR045336">
    <property type="entry name" value="MmgE_PrpD_N"/>
</dbReference>
<accession>A0ABR4JDK7</accession>
<evidence type="ECO:0008006" key="6">
    <source>
        <dbReference type="Google" id="ProtNLM"/>
    </source>
</evidence>
<comment type="similarity">
    <text evidence="1">Belongs to the PrpD family.</text>
</comment>
<reference evidence="4 5" key="1">
    <citation type="submission" date="2024-07" db="EMBL/GenBank/DDBJ databases">
        <title>Section-level genome sequencing and comparative genomics of Aspergillus sections Usti and Cavernicolus.</title>
        <authorList>
            <consortium name="Lawrence Berkeley National Laboratory"/>
            <person name="Nybo J.L."/>
            <person name="Vesth T.C."/>
            <person name="Theobald S."/>
            <person name="Frisvad J.C."/>
            <person name="Larsen T.O."/>
            <person name="Kjaerboelling I."/>
            <person name="Rothschild-Mancinelli K."/>
            <person name="Lyhne E.K."/>
            <person name="Kogle M.E."/>
            <person name="Barry K."/>
            <person name="Clum A."/>
            <person name="Na H."/>
            <person name="Ledsgaard L."/>
            <person name="Lin J."/>
            <person name="Lipzen A."/>
            <person name="Kuo A."/>
            <person name="Riley R."/>
            <person name="Mondo S."/>
            <person name="LaButti K."/>
            <person name="Haridas S."/>
            <person name="Pangalinan J."/>
            <person name="Salamov A.A."/>
            <person name="Simmons B.A."/>
            <person name="Magnuson J.K."/>
            <person name="Chen J."/>
            <person name="Drula E."/>
            <person name="Henrissat B."/>
            <person name="Wiebenga A."/>
            <person name="Lubbers R.J."/>
            <person name="Gomes A.C."/>
            <person name="Macurrencykelacurrency M.R."/>
            <person name="Stajich J."/>
            <person name="Grigoriev I.V."/>
            <person name="Mortensen U.H."/>
            <person name="De vries R.P."/>
            <person name="Baker S.E."/>
            <person name="Andersen M.R."/>
        </authorList>
    </citation>
    <scope>NUCLEOTIDE SEQUENCE [LARGE SCALE GENOMIC DNA]</scope>
    <source>
        <strain evidence="4 5">CBS 756.74</strain>
    </source>
</reference>
<proteinExistence type="inferred from homology"/>
<evidence type="ECO:0000256" key="1">
    <source>
        <dbReference type="ARBA" id="ARBA00006174"/>
    </source>
</evidence>
<dbReference type="InterPro" id="IPR005656">
    <property type="entry name" value="MmgE_PrpD"/>
</dbReference>
<dbReference type="EMBL" id="JBFXLR010000092">
    <property type="protein sequence ID" value="KAL2837827.1"/>
    <property type="molecule type" value="Genomic_DNA"/>
</dbReference>
<dbReference type="Gene3D" id="1.10.4100.10">
    <property type="entry name" value="2-methylcitrate dehydratase PrpD"/>
    <property type="match status" value="1"/>
</dbReference>
<dbReference type="Pfam" id="PF19305">
    <property type="entry name" value="MmgE_PrpD_C"/>
    <property type="match status" value="1"/>
</dbReference>
<evidence type="ECO:0000313" key="5">
    <source>
        <dbReference type="Proteomes" id="UP001610444"/>
    </source>
</evidence>
<sequence length="464" mass="50225">MSEKTASTKVLSRHSRALVEWAVGLTFEDLPGDVVDRTKDFFVDWLGCAIAGREHISVKSMVEYAKAMGPVSGNCELVGFPDFRTSPAFAALVNAASSHVVEQDDLHNSSMMHPATIVFPTALAVAREVGASGKDFITACVVGYEFTCRTGEFLGKAHYEKFHTTATTGIIGAAAIAAYLLRLHVDQFESAIGTAGTQASGLWQFLTDATHAKQVHTAHACAGGVFSAYVAKSGLLGSVEILEGTRGMAATLGSEDPQPKYLDDALGQKWSVLGSSFKWHASCRHTHPSVDALIGLMKDEKLNHRDIESITSHTYKAAINVLSLSAAGQTVHQSKFSMGFVLAVAAKYGMARISDFTEDALLDSELRDLQSRVSMVLDPTIDAVFPEKWLGRLIVTTRDGRTLTRGVDVVKGDPEWPLTRGEIQSKAISLGKYGHVQDLDVFKRTIGRVWDLESQSPLDIFSFA</sequence>
<dbReference type="Proteomes" id="UP001610444">
    <property type="component" value="Unassembled WGS sequence"/>
</dbReference>
<dbReference type="InterPro" id="IPR042188">
    <property type="entry name" value="MmgE/PrpD_sf_2"/>
</dbReference>
<evidence type="ECO:0000259" key="2">
    <source>
        <dbReference type="Pfam" id="PF03972"/>
    </source>
</evidence>
<evidence type="ECO:0000313" key="4">
    <source>
        <dbReference type="EMBL" id="KAL2837827.1"/>
    </source>
</evidence>
<comment type="caution">
    <text evidence="4">The sequence shown here is derived from an EMBL/GenBank/DDBJ whole genome shotgun (WGS) entry which is preliminary data.</text>
</comment>
<dbReference type="InterPro" id="IPR042183">
    <property type="entry name" value="MmgE/PrpD_sf_1"/>
</dbReference>
<organism evidence="4 5">
    <name type="scientific">Aspergillus pseudodeflectus</name>
    <dbReference type="NCBI Taxonomy" id="176178"/>
    <lineage>
        <taxon>Eukaryota</taxon>
        <taxon>Fungi</taxon>
        <taxon>Dikarya</taxon>
        <taxon>Ascomycota</taxon>
        <taxon>Pezizomycotina</taxon>
        <taxon>Eurotiomycetes</taxon>
        <taxon>Eurotiomycetidae</taxon>
        <taxon>Eurotiales</taxon>
        <taxon>Aspergillaceae</taxon>
        <taxon>Aspergillus</taxon>
        <taxon>Aspergillus subgen. Nidulantes</taxon>
    </lineage>
</organism>
<evidence type="ECO:0000259" key="3">
    <source>
        <dbReference type="Pfam" id="PF19305"/>
    </source>
</evidence>
<dbReference type="InterPro" id="IPR045337">
    <property type="entry name" value="MmgE_PrpD_C"/>
</dbReference>
<dbReference type="PANTHER" id="PTHR16943">
    <property type="entry name" value="2-METHYLCITRATE DEHYDRATASE-RELATED"/>
    <property type="match status" value="1"/>
</dbReference>
<keyword evidence="5" id="KW-1185">Reference proteome</keyword>
<dbReference type="GeneID" id="98157284"/>
<dbReference type="RefSeq" id="XP_070892730.1">
    <property type="nucleotide sequence ID" value="XM_071042120.1"/>
</dbReference>
<feature type="domain" description="MmgE/PrpD C-terminal" evidence="3">
    <location>
        <begin position="280"/>
        <end position="433"/>
    </location>
</feature>
<protein>
    <recommendedName>
        <fullName evidence="6">MmgE/PrpD family protein</fullName>
    </recommendedName>
</protein>
<name>A0ABR4JDK7_9EURO</name>